<keyword evidence="3" id="KW-1185">Reference proteome</keyword>
<dbReference type="Proteomes" id="UP000264589">
    <property type="component" value="Unassembled WGS sequence"/>
</dbReference>
<feature type="transmembrane region" description="Helical" evidence="1">
    <location>
        <begin position="94"/>
        <end position="116"/>
    </location>
</feature>
<dbReference type="RefSeq" id="WP_116391289.1">
    <property type="nucleotide sequence ID" value="NZ_QUQO01000001.1"/>
</dbReference>
<accession>A0A371RGS8</accession>
<dbReference type="InParanoid" id="A0A371RGS8"/>
<dbReference type="EMBL" id="QUQO01000001">
    <property type="protein sequence ID" value="RFB04657.1"/>
    <property type="molecule type" value="Genomic_DNA"/>
</dbReference>
<evidence type="ECO:0000313" key="3">
    <source>
        <dbReference type="Proteomes" id="UP000264589"/>
    </source>
</evidence>
<organism evidence="2 3">
    <name type="scientific">Parvularcula marina</name>
    <dbReference type="NCBI Taxonomy" id="2292771"/>
    <lineage>
        <taxon>Bacteria</taxon>
        <taxon>Pseudomonadati</taxon>
        <taxon>Pseudomonadota</taxon>
        <taxon>Alphaproteobacteria</taxon>
        <taxon>Parvularculales</taxon>
        <taxon>Parvularculaceae</taxon>
        <taxon>Parvularcula</taxon>
    </lineage>
</organism>
<evidence type="ECO:0000313" key="2">
    <source>
        <dbReference type="EMBL" id="RFB04657.1"/>
    </source>
</evidence>
<dbReference type="AlphaFoldDB" id="A0A371RGS8"/>
<comment type="caution">
    <text evidence="2">The sequence shown here is derived from an EMBL/GenBank/DDBJ whole genome shotgun (WGS) entry which is preliminary data.</text>
</comment>
<protein>
    <submittedName>
        <fullName evidence="2">Uncharacterized protein</fullName>
    </submittedName>
</protein>
<keyword evidence="1" id="KW-0812">Transmembrane</keyword>
<evidence type="ECO:0000256" key="1">
    <source>
        <dbReference type="SAM" id="Phobius"/>
    </source>
</evidence>
<feature type="transmembrane region" description="Helical" evidence="1">
    <location>
        <begin position="136"/>
        <end position="158"/>
    </location>
</feature>
<keyword evidence="1" id="KW-0472">Membrane</keyword>
<sequence>MMRGLVTTLLRLGGVAAMVWGMATTTGALISLASPAPEYMSNLYWMSIPTLTSALTLFGLGLGLFLGASWLAVKIVPDADEMSLELATLDVEKAGFVLLGAFFAAGALIDLTYWGHAVWGWLRSAASNHSAEPDAFYEYGVIVSCVIQLLIGLVFVWFGRRK</sequence>
<keyword evidence="1" id="KW-1133">Transmembrane helix</keyword>
<reference evidence="2 3" key="1">
    <citation type="submission" date="2018-08" db="EMBL/GenBank/DDBJ databases">
        <title>Parvularcula sp. SM1705, isolated from surface water of the South Sea China.</title>
        <authorList>
            <person name="Sun L."/>
        </authorList>
    </citation>
    <scope>NUCLEOTIDE SEQUENCE [LARGE SCALE GENOMIC DNA]</scope>
    <source>
        <strain evidence="2 3">SM1705</strain>
    </source>
</reference>
<gene>
    <name evidence="2" type="ORF">DX908_04815</name>
</gene>
<feature type="transmembrane region" description="Helical" evidence="1">
    <location>
        <begin position="43"/>
        <end position="73"/>
    </location>
</feature>
<name>A0A371RGS8_9PROT</name>
<proteinExistence type="predicted"/>